<dbReference type="InterPro" id="IPR001789">
    <property type="entry name" value="Sig_transdc_resp-reg_receiver"/>
</dbReference>
<keyword evidence="9" id="KW-1185">Reference proteome</keyword>
<evidence type="ECO:0000256" key="2">
    <source>
        <dbReference type="ARBA" id="ARBA00023015"/>
    </source>
</evidence>
<dbReference type="PANTHER" id="PTHR43214:SF41">
    <property type="entry name" value="NITRATE_NITRITE RESPONSE REGULATOR PROTEIN NARP"/>
    <property type="match status" value="1"/>
</dbReference>
<dbReference type="Pfam" id="PF00196">
    <property type="entry name" value="GerE"/>
    <property type="match status" value="1"/>
</dbReference>
<keyword evidence="2" id="KW-0805">Transcription regulation</keyword>
<evidence type="ECO:0000256" key="3">
    <source>
        <dbReference type="ARBA" id="ARBA00023125"/>
    </source>
</evidence>
<evidence type="ECO:0000256" key="5">
    <source>
        <dbReference type="PROSITE-ProRule" id="PRU00169"/>
    </source>
</evidence>
<dbReference type="OrthoDB" id="191163at2"/>
<dbReference type="CDD" id="cd06170">
    <property type="entry name" value="LuxR_C_like"/>
    <property type="match status" value="1"/>
</dbReference>
<dbReference type="PANTHER" id="PTHR43214">
    <property type="entry name" value="TWO-COMPONENT RESPONSE REGULATOR"/>
    <property type="match status" value="1"/>
</dbReference>
<dbReference type="STRING" id="452637.Oter_1716"/>
<dbReference type="InterPro" id="IPR039420">
    <property type="entry name" value="WalR-like"/>
</dbReference>
<keyword evidence="4" id="KW-0804">Transcription</keyword>
<dbReference type="KEGG" id="ote:Oter_1716"/>
<dbReference type="AlphaFoldDB" id="B1ZVR4"/>
<name>B1ZVR4_OPITP</name>
<feature type="domain" description="HTH luxR-type" evidence="6">
    <location>
        <begin position="149"/>
        <end position="217"/>
    </location>
</feature>
<proteinExistence type="predicted"/>
<accession>B1ZVR4</accession>
<evidence type="ECO:0000256" key="1">
    <source>
        <dbReference type="ARBA" id="ARBA00022553"/>
    </source>
</evidence>
<keyword evidence="1 5" id="KW-0597">Phosphoprotein</keyword>
<feature type="domain" description="Response regulatory" evidence="7">
    <location>
        <begin position="7"/>
        <end position="123"/>
    </location>
</feature>
<dbReference type="Proteomes" id="UP000007013">
    <property type="component" value="Chromosome"/>
</dbReference>
<dbReference type="SUPFAM" id="SSF46894">
    <property type="entry name" value="C-terminal effector domain of the bipartite response regulators"/>
    <property type="match status" value="1"/>
</dbReference>
<dbReference type="RefSeq" id="WP_012374537.1">
    <property type="nucleotide sequence ID" value="NC_010571.1"/>
</dbReference>
<dbReference type="InterPro" id="IPR000792">
    <property type="entry name" value="Tscrpt_reg_LuxR_C"/>
</dbReference>
<dbReference type="PRINTS" id="PR00038">
    <property type="entry name" value="HTHLUXR"/>
</dbReference>
<dbReference type="GO" id="GO:0006355">
    <property type="term" value="P:regulation of DNA-templated transcription"/>
    <property type="evidence" value="ECO:0007669"/>
    <property type="project" value="InterPro"/>
</dbReference>
<dbReference type="EMBL" id="CP001032">
    <property type="protein sequence ID" value="ACB75000.1"/>
    <property type="molecule type" value="Genomic_DNA"/>
</dbReference>
<feature type="modified residue" description="4-aspartylphosphate" evidence="5">
    <location>
        <position position="58"/>
    </location>
</feature>
<keyword evidence="3" id="KW-0238">DNA-binding</keyword>
<evidence type="ECO:0000256" key="4">
    <source>
        <dbReference type="ARBA" id="ARBA00023163"/>
    </source>
</evidence>
<dbReference type="InterPro" id="IPR011006">
    <property type="entry name" value="CheY-like_superfamily"/>
</dbReference>
<dbReference type="InterPro" id="IPR016032">
    <property type="entry name" value="Sig_transdc_resp-reg_C-effctor"/>
</dbReference>
<dbReference type="SMART" id="SM00448">
    <property type="entry name" value="REC"/>
    <property type="match status" value="1"/>
</dbReference>
<dbReference type="SMART" id="SM00421">
    <property type="entry name" value="HTH_LUXR"/>
    <property type="match status" value="1"/>
</dbReference>
<dbReference type="eggNOG" id="COG2197">
    <property type="taxonomic scope" value="Bacteria"/>
</dbReference>
<reference evidence="8 9" key="1">
    <citation type="journal article" date="2011" name="J. Bacteriol.">
        <title>Genome sequence of the verrucomicrobium Opitutus terrae PB90-1, an abundant inhabitant of rice paddy soil ecosystems.</title>
        <authorList>
            <person name="van Passel M.W."/>
            <person name="Kant R."/>
            <person name="Palva A."/>
            <person name="Copeland A."/>
            <person name="Lucas S."/>
            <person name="Lapidus A."/>
            <person name="Glavina del Rio T."/>
            <person name="Pitluck S."/>
            <person name="Goltsman E."/>
            <person name="Clum A."/>
            <person name="Sun H."/>
            <person name="Schmutz J."/>
            <person name="Larimer F.W."/>
            <person name="Land M.L."/>
            <person name="Hauser L."/>
            <person name="Kyrpides N."/>
            <person name="Mikhailova N."/>
            <person name="Richardson P.P."/>
            <person name="Janssen P.H."/>
            <person name="de Vos W.M."/>
            <person name="Smidt H."/>
        </authorList>
    </citation>
    <scope>NUCLEOTIDE SEQUENCE [LARGE SCALE GENOMIC DNA]</scope>
    <source>
        <strain evidence="9">DSM 11246 / JCM 15787 / PB90-1</strain>
    </source>
</reference>
<dbReference type="HOGENOM" id="CLU_000445_90_1_0"/>
<evidence type="ECO:0000313" key="8">
    <source>
        <dbReference type="EMBL" id="ACB75000.1"/>
    </source>
</evidence>
<evidence type="ECO:0000259" key="6">
    <source>
        <dbReference type="PROSITE" id="PS50043"/>
    </source>
</evidence>
<dbReference type="GO" id="GO:0003677">
    <property type="term" value="F:DNA binding"/>
    <property type="evidence" value="ECO:0007669"/>
    <property type="project" value="UniProtKB-KW"/>
</dbReference>
<dbReference type="PROSITE" id="PS50110">
    <property type="entry name" value="RESPONSE_REGULATORY"/>
    <property type="match status" value="1"/>
</dbReference>
<gene>
    <name evidence="8" type="ordered locus">Oter_1716</name>
</gene>
<evidence type="ECO:0000259" key="7">
    <source>
        <dbReference type="PROSITE" id="PS50110"/>
    </source>
</evidence>
<dbReference type="PROSITE" id="PS50043">
    <property type="entry name" value="HTH_LUXR_2"/>
    <property type="match status" value="1"/>
</dbReference>
<dbReference type="Gene3D" id="3.40.50.2300">
    <property type="match status" value="1"/>
</dbReference>
<dbReference type="CDD" id="cd17535">
    <property type="entry name" value="REC_NarL-like"/>
    <property type="match status" value="1"/>
</dbReference>
<sequence length="223" mass="24117">MPARSQSVLVVDDHPVVVAGLRLLFESAAEFRVVGEARDAFTARRLTEELRPDLIVLDLVLGGRDGLELIEDLLALHETTKVLVYSSQDEVQYARRALRAGARGYVSKTAGLDAVGVALTTIAQGDVYVSATVQRSLVRDYAESARGVAPAPIDALSNRELQVFRLLGTGLGSADVASELRLSLKTVSTYRERLKNKLALENARELERAAEAFVRTGRLAGGT</sequence>
<dbReference type="SUPFAM" id="SSF52172">
    <property type="entry name" value="CheY-like"/>
    <property type="match status" value="1"/>
</dbReference>
<protein>
    <submittedName>
        <fullName evidence="8">Two component transcriptional regulator, LuxR family</fullName>
    </submittedName>
</protein>
<dbReference type="PROSITE" id="PS00622">
    <property type="entry name" value="HTH_LUXR_1"/>
    <property type="match status" value="1"/>
</dbReference>
<evidence type="ECO:0000313" key="9">
    <source>
        <dbReference type="Proteomes" id="UP000007013"/>
    </source>
</evidence>
<dbReference type="GO" id="GO:0000160">
    <property type="term" value="P:phosphorelay signal transduction system"/>
    <property type="evidence" value="ECO:0007669"/>
    <property type="project" value="InterPro"/>
</dbReference>
<dbReference type="InterPro" id="IPR058245">
    <property type="entry name" value="NreC/VraR/RcsB-like_REC"/>
</dbReference>
<dbReference type="Pfam" id="PF00072">
    <property type="entry name" value="Response_reg"/>
    <property type="match status" value="1"/>
</dbReference>
<organism evidence="8 9">
    <name type="scientific">Opitutus terrae (strain DSM 11246 / JCM 15787 / PB90-1)</name>
    <dbReference type="NCBI Taxonomy" id="452637"/>
    <lineage>
        <taxon>Bacteria</taxon>
        <taxon>Pseudomonadati</taxon>
        <taxon>Verrucomicrobiota</taxon>
        <taxon>Opitutia</taxon>
        <taxon>Opitutales</taxon>
        <taxon>Opitutaceae</taxon>
        <taxon>Opitutus</taxon>
    </lineage>
</organism>